<organism evidence="1 2">
    <name type="scientific">Senna tora</name>
    <dbReference type="NCBI Taxonomy" id="362788"/>
    <lineage>
        <taxon>Eukaryota</taxon>
        <taxon>Viridiplantae</taxon>
        <taxon>Streptophyta</taxon>
        <taxon>Embryophyta</taxon>
        <taxon>Tracheophyta</taxon>
        <taxon>Spermatophyta</taxon>
        <taxon>Magnoliopsida</taxon>
        <taxon>eudicotyledons</taxon>
        <taxon>Gunneridae</taxon>
        <taxon>Pentapetalae</taxon>
        <taxon>rosids</taxon>
        <taxon>fabids</taxon>
        <taxon>Fabales</taxon>
        <taxon>Fabaceae</taxon>
        <taxon>Caesalpinioideae</taxon>
        <taxon>Cassia clade</taxon>
        <taxon>Senna</taxon>
    </lineage>
</organism>
<keyword evidence="2" id="KW-1185">Reference proteome</keyword>
<name>A0A835C636_9FABA</name>
<dbReference type="EMBL" id="JAAIUW010000005">
    <property type="protein sequence ID" value="KAF7833399.1"/>
    <property type="molecule type" value="Genomic_DNA"/>
</dbReference>
<evidence type="ECO:0000313" key="2">
    <source>
        <dbReference type="Proteomes" id="UP000634136"/>
    </source>
</evidence>
<sequence length="161" mass="18891">MVTGGIDFNLIRFSRLYKKKLQPWKNHLLSQAARLTLIKFVLTAIPTYHMSYYRLSKQETQKCNSLIARFFWGSEANRRKPHMVAWDKICQPFKLGGLGVKNMSDFNFDMLAKQLWRIIQETSSLFSQIMTRKYGNPRLEGKFKCPSNASPSWKCIFLQMI</sequence>
<dbReference type="AlphaFoldDB" id="A0A835C636"/>
<evidence type="ECO:0008006" key="3">
    <source>
        <dbReference type="Google" id="ProtNLM"/>
    </source>
</evidence>
<reference evidence="1" key="1">
    <citation type="submission" date="2020-09" db="EMBL/GenBank/DDBJ databases">
        <title>Genome-Enabled Discovery of Anthraquinone Biosynthesis in Senna tora.</title>
        <authorList>
            <person name="Kang S.-H."/>
            <person name="Pandey R.P."/>
            <person name="Lee C.-M."/>
            <person name="Sim J.-S."/>
            <person name="Jeong J.-T."/>
            <person name="Choi B.-S."/>
            <person name="Jung M."/>
            <person name="Ginzburg D."/>
            <person name="Zhao K."/>
            <person name="Won S.Y."/>
            <person name="Oh T.-J."/>
            <person name="Yu Y."/>
            <person name="Kim N.-H."/>
            <person name="Lee O.R."/>
            <person name="Lee T.-H."/>
            <person name="Bashyal P."/>
            <person name="Kim T.-S."/>
            <person name="Lee W.-H."/>
            <person name="Kawkins C."/>
            <person name="Kim C.-K."/>
            <person name="Kim J.S."/>
            <person name="Ahn B.O."/>
            <person name="Rhee S.Y."/>
            <person name="Sohng J.K."/>
        </authorList>
    </citation>
    <scope>NUCLEOTIDE SEQUENCE</scope>
    <source>
        <tissue evidence="1">Leaf</tissue>
    </source>
</reference>
<gene>
    <name evidence="1" type="ORF">G2W53_015732</name>
</gene>
<comment type="caution">
    <text evidence="1">The sequence shown here is derived from an EMBL/GenBank/DDBJ whole genome shotgun (WGS) entry which is preliminary data.</text>
</comment>
<dbReference type="PANTHER" id="PTHR33116:SF86">
    <property type="entry name" value="REVERSE TRANSCRIPTASE DOMAIN-CONTAINING PROTEIN"/>
    <property type="match status" value="1"/>
</dbReference>
<protein>
    <recommendedName>
        <fullName evidence="3">Reverse transcriptase</fullName>
    </recommendedName>
</protein>
<dbReference type="PANTHER" id="PTHR33116">
    <property type="entry name" value="REVERSE TRANSCRIPTASE ZINC-BINDING DOMAIN-CONTAINING PROTEIN-RELATED-RELATED"/>
    <property type="match status" value="1"/>
</dbReference>
<evidence type="ECO:0000313" key="1">
    <source>
        <dbReference type="EMBL" id="KAF7833399.1"/>
    </source>
</evidence>
<proteinExistence type="predicted"/>
<dbReference type="OrthoDB" id="1938246at2759"/>
<dbReference type="Proteomes" id="UP000634136">
    <property type="component" value="Unassembled WGS sequence"/>
</dbReference>
<accession>A0A835C636</accession>